<organism evidence="2 3">
    <name type="scientific">Thermoflexibacter ruber</name>
    <dbReference type="NCBI Taxonomy" id="1003"/>
    <lineage>
        <taxon>Bacteria</taxon>
        <taxon>Pseudomonadati</taxon>
        <taxon>Bacteroidota</taxon>
        <taxon>Cytophagia</taxon>
        <taxon>Cytophagales</taxon>
        <taxon>Thermoflexibacteraceae</taxon>
        <taxon>Thermoflexibacter</taxon>
    </lineage>
</organism>
<keyword evidence="3" id="KW-1185">Reference proteome</keyword>
<evidence type="ECO:0000256" key="1">
    <source>
        <dbReference type="SAM" id="SignalP"/>
    </source>
</evidence>
<feature type="signal peptide" evidence="1">
    <location>
        <begin position="1"/>
        <end position="22"/>
    </location>
</feature>
<dbReference type="EMBL" id="FONY01000012">
    <property type="protein sequence ID" value="SFE99116.1"/>
    <property type="molecule type" value="Genomic_DNA"/>
</dbReference>
<sequence>MSISKFILLLLIYIFSYLFAHAQNLPTTSNETPLRNNFYFALHLGTGMSAWQVRASQFTIQFPISSNEFIYNTKSIAEHTYAPNINFGVEIGGYKGGFFGFDMQFTFGGMIGSYFGIAGGLNIPLSQNGRALLQLGSGAFYQIASKELDSRRLRQSTYLQGKFFNTNNTFITSLIDENFGLRPFASLRIPIGRVAHIKITGGHQFNFITTSRIRFSQNRPSGRNNSSTITARYHTDDNLFDFQYNNQRISRTPFDYSGLFVNVGIAWVL</sequence>
<evidence type="ECO:0000313" key="2">
    <source>
        <dbReference type="EMBL" id="SFE99116.1"/>
    </source>
</evidence>
<feature type="chain" id="PRO_5011549406" description="Outer membrane protein beta-barrel domain-containing protein" evidence="1">
    <location>
        <begin position="23"/>
        <end position="269"/>
    </location>
</feature>
<dbReference type="AlphaFoldDB" id="A0A1I2F3B2"/>
<evidence type="ECO:0008006" key="4">
    <source>
        <dbReference type="Google" id="ProtNLM"/>
    </source>
</evidence>
<reference evidence="2 3" key="1">
    <citation type="submission" date="2016-10" db="EMBL/GenBank/DDBJ databases">
        <authorList>
            <person name="de Groot N.N."/>
        </authorList>
    </citation>
    <scope>NUCLEOTIDE SEQUENCE [LARGE SCALE GENOMIC DNA]</scope>
    <source>
        <strain>GEY</strain>
        <strain evidence="3">DSM 9560</strain>
    </source>
</reference>
<gene>
    <name evidence="2" type="ORF">SAMN04488541_101232</name>
</gene>
<protein>
    <recommendedName>
        <fullName evidence="4">Outer membrane protein beta-barrel domain-containing protein</fullName>
    </recommendedName>
</protein>
<name>A0A1I2F3B2_9BACT</name>
<dbReference type="RefSeq" id="WP_091543701.1">
    <property type="nucleotide sequence ID" value="NZ_FONY01000012.1"/>
</dbReference>
<accession>A0A1I2F3B2</accession>
<keyword evidence="1" id="KW-0732">Signal</keyword>
<evidence type="ECO:0000313" key="3">
    <source>
        <dbReference type="Proteomes" id="UP000199513"/>
    </source>
</evidence>
<proteinExistence type="predicted"/>
<dbReference type="STRING" id="1003.SAMN04488541_101232"/>
<dbReference type="Proteomes" id="UP000199513">
    <property type="component" value="Unassembled WGS sequence"/>
</dbReference>